<comment type="caution">
    <text evidence="1">The sequence shown here is derived from an EMBL/GenBank/DDBJ whole genome shotgun (WGS) entry which is preliminary data.</text>
</comment>
<name>A0AAD7SFL9_9TELE</name>
<dbReference type="Proteomes" id="UP001221898">
    <property type="component" value="Unassembled WGS sequence"/>
</dbReference>
<protein>
    <submittedName>
        <fullName evidence="1">Uncharacterized protein</fullName>
    </submittedName>
</protein>
<proteinExistence type="predicted"/>
<organism evidence="1 2">
    <name type="scientific">Aldrovandia affinis</name>
    <dbReference type="NCBI Taxonomy" id="143900"/>
    <lineage>
        <taxon>Eukaryota</taxon>
        <taxon>Metazoa</taxon>
        <taxon>Chordata</taxon>
        <taxon>Craniata</taxon>
        <taxon>Vertebrata</taxon>
        <taxon>Euteleostomi</taxon>
        <taxon>Actinopterygii</taxon>
        <taxon>Neopterygii</taxon>
        <taxon>Teleostei</taxon>
        <taxon>Notacanthiformes</taxon>
        <taxon>Halosauridae</taxon>
        <taxon>Aldrovandia</taxon>
    </lineage>
</organism>
<evidence type="ECO:0000313" key="1">
    <source>
        <dbReference type="EMBL" id="KAJ8401573.1"/>
    </source>
</evidence>
<reference evidence="1" key="1">
    <citation type="journal article" date="2023" name="Science">
        <title>Genome structures resolve the early diversification of teleost fishes.</title>
        <authorList>
            <person name="Parey E."/>
            <person name="Louis A."/>
            <person name="Montfort J."/>
            <person name="Bouchez O."/>
            <person name="Roques C."/>
            <person name="Iampietro C."/>
            <person name="Lluch J."/>
            <person name="Castinel A."/>
            <person name="Donnadieu C."/>
            <person name="Desvignes T."/>
            <person name="Floi Bucao C."/>
            <person name="Jouanno E."/>
            <person name="Wen M."/>
            <person name="Mejri S."/>
            <person name="Dirks R."/>
            <person name="Jansen H."/>
            <person name="Henkel C."/>
            <person name="Chen W.J."/>
            <person name="Zahm M."/>
            <person name="Cabau C."/>
            <person name="Klopp C."/>
            <person name="Thompson A.W."/>
            <person name="Robinson-Rechavi M."/>
            <person name="Braasch I."/>
            <person name="Lecointre G."/>
            <person name="Bobe J."/>
            <person name="Postlethwait J.H."/>
            <person name="Berthelot C."/>
            <person name="Roest Crollius H."/>
            <person name="Guiguen Y."/>
        </authorList>
    </citation>
    <scope>NUCLEOTIDE SEQUENCE</scope>
    <source>
        <strain evidence="1">NC1722</strain>
    </source>
</reference>
<dbReference type="AlphaFoldDB" id="A0AAD7SFL9"/>
<keyword evidence="2" id="KW-1185">Reference proteome</keyword>
<dbReference type="EMBL" id="JAINUG010000069">
    <property type="protein sequence ID" value="KAJ8401573.1"/>
    <property type="molecule type" value="Genomic_DNA"/>
</dbReference>
<gene>
    <name evidence="1" type="ORF">AAFF_G00378900</name>
</gene>
<accession>A0AAD7SFL9</accession>
<sequence>MSEKSFSKLKGIKNELRSLCDLLLLAIERDIQVSHSSPYPSPPSDTFRSCPFRCENGWLTSFSQYATQTTGLGFEETFGLKFDPWETLGTMARGDNAGTVLLVPGAAQQTTDPITCPRFTASPGDGPLLRPTHAGSS</sequence>
<evidence type="ECO:0000313" key="2">
    <source>
        <dbReference type="Proteomes" id="UP001221898"/>
    </source>
</evidence>